<evidence type="ECO:0000313" key="1">
    <source>
        <dbReference type="EMBL" id="KAK2557614.1"/>
    </source>
</evidence>
<reference evidence="1" key="2">
    <citation type="journal article" date="2023" name="Science">
        <title>Genomic signatures of disease resistance in endangered staghorn corals.</title>
        <authorList>
            <person name="Vollmer S.V."/>
            <person name="Selwyn J.D."/>
            <person name="Despard B.A."/>
            <person name="Roesel C.L."/>
        </authorList>
    </citation>
    <scope>NUCLEOTIDE SEQUENCE</scope>
    <source>
        <strain evidence="1">K2</strain>
    </source>
</reference>
<dbReference type="EMBL" id="JARQWQ010000048">
    <property type="protein sequence ID" value="KAK2557614.1"/>
    <property type="molecule type" value="Genomic_DNA"/>
</dbReference>
<dbReference type="PANTHER" id="PTHR34615">
    <property type="entry name" value="PX DOMAIN-CONTAINING PROTEIN"/>
    <property type="match status" value="1"/>
</dbReference>
<name>A0AAD9V197_ACRCE</name>
<keyword evidence="2" id="KW-1185">Reference proteome</keyword>
<organism evidence="1 2">
    <name type="scientific">Acropora cervicornis</name>
    <name type="common">Staghorn coral</name>
    <dbReference type="NCBI Taxonomy" id="6130"/>
    <lineage>
        <taxon>Eukaryota</taxon>
        <taxon>Metazoa</taxon>
        <taxon>Cnidaria</taxon>
        <taxon>Anthozoa</taxon>
        <taxon>Hexacorallia</taxon>
        <taxon>Scleractinia</taxon>
        <taxon>Astrocoeniina</taxon>
        <taxon>Acroporidae</taxon>
        <taxon>Acropora</taxon>
    </lineage>
</organism>
<sequence length="242" mass="28001">MTEILGVVDTLRSTFTADRKPRFEVCRLPSATTDKVNTLIEFNFSALRRDLRDILTVMLYDDESSSDSSDEEDLDVLFVVTAFGERRILNKKLNIADLSEVQCEEMFRFQKDDMIRLIRALEIPSFYTGYQGSVCTGMEALMILLRRLAYPNRWCDLVDIFGRAEPELSIIFNMIVDDIYTRFYHLLNNLDLVWLDPAHFAQVIHQKGAPLDQCWGFIDGTAQQIAIIIIINHQFNLNSHKH</sequence>
<dbReference type="Proteomes" id="UP001249851">
    <property type="component" value="Unassembled WGS sequence"/>
</dbReference>
<proteinExistence type="predicted"/>
<accession>A0AAD9V197</accession>
<dbReference type="PANTHER" id="PTHR34615:SF1">
    <property type="entry name" value="PX DOMAIN-CONTAINING PROTEIN"/>
    <property type="match status" value="1"/>
</dbReference>
<reference evidence="1" key="1">
    <citation type="journal article" date="2023" name="G3 (Bethesda)">
        <title>Whole genome assembly and annotation of the endangered Caribbean coral Acropora cervicornis.</title>
        <authorList>
            <person name="Selwyn J.D."/>
            <person name="Vollmer S.V."/>
        </authorList>
    </citation>
    <scope>NUCLEOTIDE SEQUENCE</scope>
    <source>
        <strain evidence="1">K2</strain>
    </source>
</reference>
<gene>
    <name evidence="1" type="ORF">P5673_019968</name>
</gene>
<comment type="caution">
    <text evidence="1">The sequence shown here is derived from an EMBL/GenBank/DDBJ whole genome shotgun (WGS) entry which is preliminary data.</text>
</comment>
<protein>
    <submittedName>
        <fullName evidence="1">Uncharacterized protein</fullName>
    </submittedName>
</protein>
<evidence type="ECO:0000313" key="2">
    <source>
        <dbReference type="Proteomes" id="UP001249851"/>
    </source>
</evidence>
<dbReference type="AlphaFoldDB" id="A0AAD9V197"/>